<protein>
    <submittedName>
        <fullName evidence="2">ATP-grasp ribosomal peptide maturase</fullName>
    </submittedName>
</protein>
<dbReference type="Proteomes" id="UP001224661">
    <property type="component" value="Unassembled WGS sequence"/>
</dbReference>
<dbReference type="InterPro" id="IPR048936">
    <property type="entry name" value="MvdD-like_ATPgrasp"/>
</dbReference>
<name>A0ABT6RQJ7_9ACTN</name>
<dbReference type="PANTHER" id="PTHR21621:SF0">
    <property type="entry name" value="BETA-CITRYLGLUTAMATE SYNTHASE B-RELATED"/>
    <property type="match status" value="1"/>
</dbReference>
<dbReference type="Gene3D" id="3.30.470.20">
    <property type="entry name" value="ATP-grasp fold, B domain"/>
    <property type="match status" value="1"/>
</dbReference>
<evidence type="ECO:0000259" key="1">
    <source>
        <dbReference type="Pfam" id="PF21068"/>
    </source>
</evidence>
<evidence type="ECO:0000313" key="2">
    <source>
        <dbReference type="EMBL" id="MDI3386484.1"/>
    </source>
</evidence>
<accession>A0ABT6RQJ7</accession>
<dbReference type="NCBIfam" id="TIGR04187">
    <property type="entry name" value="GRASP_SAV_5884"/>
    <property type="match status" value="1"/>
</dbReference>
<sequence>MREAQILVVTALGDVTADLVVEELYGRGVPVVRLDPSADFSRIAEMSARIERGAFAGAVTTSTRQLDLSRVRSVYWRRPTPFTVPQEAETSQQRFAIEQSSHGYLGVLRALPGAWYVNHPARNRDAENKVLQLATAARTGFTLPDTLVTDVPGDAVQFAAEHEAVVYKPVHRVHLAGADGRNRTVWVRTVGAHELDDSIALCPHLFQACVPKVADIRLAMVGSAAFASRIDIVGEHLDWRQDQSLISCSPISVPGPVRDAANSFLHAFGLRFGAFDFALDADGRWWFLECNPNGQWAFVDEATTHAITQALADTLQKGDIT</sequence>
<feature type="domain" description="MvdD-like pre-ATP grasp" evidence="1">
    <location>
        <begin position="6"/>
        <end position="120"/>
    </location>
</feature>
<dbReference type="Pfam" id="PF21068">
    <property type="entry name" value="ATPgraspMvdD"/>
    <property type="match status" value="1"/>
</dbReference>
<reference evidence="2 3" key="1">
    <citation type="submission" date="2023-05" db="EMBL/GenBank/DDBJ databases">
        <title>Draft genome sequence of Streptomyces sp. B-S-A8 isolated from a cave soil in Thailand.</title>
        <authorList>
            <person name="Chamroensaksri N."/>
            <person name="Muangham S."/>
        </authorList>
    </citation>
    <scope>NUCLEOTIDE SEQUENCE [LARGE SCALE GENOMIC DNA]</scope>
    <source>
        <strain evidence="2 3">B-S-A8</strain>
    </source>
</reference>
<dbReference type="PANTHER" id="PTHR21621">
    <property type="entry name" value="RIBOSOMAL PROTEIN S6 MODIFICATION PROTEIN"/>
    <property type="match status" value="1"/>
</dbReference>
<proteinExistence type="predicted"/>
<dbReference type="InterPro" id="IPR026449">
    <property type="entry name" value="GRASP_SAV_5884"/>
</dbReference>
<gene>
    <name evidence="2" type="primary">tgmB</name>
    <name evidence="2" type="ORF">QIS99_09695</name>
</gene>
<keyword evidence="3" id="KW-1185">Reference proteome</keyword>
<evidence type="ECO:0000313" key="3">
    <source>
        <dbReference type="Proteomes" id="UP001224661"/>
    </source>
</evidence>
<dbReference type="RefSeq" id="WP_282512426.1">
    <property type="nucleotide sequence ID" value="NZ_JASCIR010000006.1"/>
</dbReference>
<dbReference type="SUPFAM" id="SSF56059">
    <property type="entry name" value="Glutathione synthetase ATP-binding domain-like"/>
    <property type="match status" value="1"/>
</dbReference>
<dbReference type="EMBL" id="JASCIR010000006">
    <property type="protein sequence ID" value="MDI3386484.1"/>
    <property type="molecule type" value="Genomic_DNA"/>
</dbReference>
<comment type="caution">
    <text evidence="2">The sequence shown here is derived from an EMBL/GenBank/DDBJ whole genome shotgun (WGS) entry which is preliminary data.</text>
</comment>
<organism evidence="2 3">
    <name type="scientific">Streptomyces solicavernae</name>
    <dbReference type="NCBI Taxonomy" id="3043614"/>
    <lineage>
        <taxon>Bacteria</taxon>
        <taxon>Bacillati</taxon>
        <taxon>Actinomycetota</taxon>
        <taxon>Actinomycetes</taxon>
        <taxon>Kitasatosporales</taxon>
        <taxon>Streptomycetaceae</taxon>
        <taxon>Streptomyces</taxon>
    </lineage>
</organism>